<evidence type="ECO:0000256" key="1">
    <source>
        <dbReference type="ARBA" id="ARBA00008061"/>
    </source>
</evidence>
<dbReference type="InterPro" id="IPR014756">
    <property type="entry name" value="Ig_E-set"/>
</dbReference>
<dbReference type="InterPro" id="IPR013783">
    <property type="entry name" value="Ig-like_fold"/>
</dbReference>
<name>A0A7J5BYW7_9MICO</name>
<accession>A0A7J5BYW7</accession>
<feature type="region of interest" description="Disordered" evidence="2">
    <location>
        <begin position="615"/>
        <end position="635"/>
    </location>
</feature>
<evidence type="ECO:0000259" key="3">
    <source>
        <dbReference type="SMART" id="SM00642"/>
    </source>
</evidence>
<dbReference type="RefSeq" id="WP_158039724.1">
    <property type="nucleotide sequence ID" value="NZ_JACCFV010000001.1"/>
</dbReference>
<evidence type="ECO:0000256" key="2">
    <source>
        <dbReference type="SAM" id="MobiDB-lite"/>
    </source>
</evidence>
<dbReference type="SUPFAM" id="SSF51011">
    <property type="entry name" value="Glycosyl hydrolase domain"/>
    <property type="match status" value="1"/>
</dbReference>
<dbReference type="PANTHER" id="PTHR43002">
    <property type="entry name" value="GLYCOGEN DEBRANCHING ENZYME"/>
    <property type="match status" value="1"/>
</dbReference>
<comment type="caution">
    <text evidence="4">The sequence shown here is derived from an EMBL/GenBank/DDBJ whole genome shotgun (WGS) entry which is preliminary data.</text>
</comment>
<feature type="domain" description="Glycosyl hydrolase family 13 catalytic" evidence="3">
    <location>
        <begin position="159"/>
        <end position="558"/>
    </location>
</feature>
<evidence type="ECO:0000313" key="5">
    <source>
        <dbReference type="Proteomes" id="UP000467240"/>
    </source>
</evidence>
<dbReference type="SUPFAM" id="SSF51445">
    <property type="entry name" value="(Trans)glycosidases"/>
    <property type="match status" value="1"/>
</dbReference>
<dbReference type="GO" id="GO:0004553">
    <property type="term" value="F:hydrolase activity, hydrolyzing O-glycosyl compounds"/>
    <property type="evidence" value="ECO:0007669"/>
    <property type="project" value="InterPro"/>
</dbReference>
<dbReference type="InterPro" id="IPR006047">
    <property type="entry name" value="GH13_cat_dom"/>
</dbReference>
<evidence type="ECO:0000313" key="4">
    <source>
        <dbReference type="EMBL" id="KAB1659558.1"/>
    </source>
</evidence>
<protein>
    <submittedName>
        <fullName evidence="4">Glycogen-debranching protein</fullName>
    </submittedName>
</protein>
<dbReference type="CDD" id="cd02856">
    <property type="entry name" value="E_set_GDE_Isoamylase_N"/>
    <property type="match status" value="1"/>
</dbReference>
<dbReference type="Gene3D" id="2.60.40.10">
    <property type="entry name" value="Immunoglobulins"/>
    <property type="match status" value="1"/>
</dbReference>
<dbReference type="GO" id="GO:0005975">
    <property type="term" value="P:carbohydrate metabolic process"/>
    <property type="evidence" value="ECO:0007669"/>
    <property type="project" value="InterPro"/>
</dbReference>
<dbReference type="EMBL" id="WBJZ01000005">
    <property type="protein sequence ID" value="KAB1659558.1"/>
    <property type="molecule type" value="Genomic_DNA"/>
</dbReference>
<dbReference type="Pfam" id="PF02922">
    <property type="entry name" value="CBM_48"/>
    <property type="match status" value="1"/>
</dbReference>
<dbReference type="InterPro" id="IPR017853">
    <property type="entry name" value="GH"/>
</dbReference>
<dbReference type="Gene3D" id="3.20.20.80">
    <property type="entry name" value="Glycosidases"/>
    <property type="match status" value="1"/>
</dbReference>
<dbReference type="InterPro" id="IPR004193">
    <property type="entry name" value="Glyco_hydro_13_N"/>
</dbReference>
<proteinExistence type="inferred from homology"/>
<dbReference type="InterPro" id="IPR044505">
    <property type="entry name" value="GlgX_Isoamylase_N_E_set"/>
</dbReference>
<dbReference type="SMART" id="SM00642">
    <property type="entry name" value="Aamy"/>
    <property type="match status" value="1"/>
</dbReference>
<sequence length="713" mass="78032">MHLTQRTTDLGVTHGPDGPQLRVWSGNATAIHLCLLDEHGSIIGRGPLERGLDDVWSVVSDGLVPGARYAIQVDGPEGVRHDFDGERLLLDPYAHGVENLGTAAEPRWCAVVLDDAPFDWQGVEPPRRALGDVVIYEAHVKGLTKLAPWAGERAGSYAALGSPELVSHLTRLGVGAVELLPIHAFDSEPFLRAQDRVNYWGYNTLAFFAPHPAYASGPGEAGRAAQAALELKQAVRALHAAGIEVYLDVVYNHTAEGGRDGDTTSFRGIDHENYYRVDDDGFPIDVTGCGNSLDTSHPVVQQLVLDSLIMWVEEYHIDGFRFDLAAELGRDGNTTFVRDHPLLNAIVEEPRLADAKIIAEPWDVGFGGWQTGNFPDGWSEWNDGYRDRLRSFWVGDVADARRDGQAPRGTSDLATAIAGSSDLFANSRGPLASVNFVTAHDGFTLRDLVSYNVKHNLLNMELGRDGTNDNRSYNFGFEGDTDDPRIIAARGRAMRNLVATLLISAGVPMITAGDEFARTQRGNNNAYVQDNPISWIDWSVRPDAEAFCAQVAQLVSLRNAHPVLRPQAYNHGRDLVEHETRIDWFDALGRPMSPETWGSSSTRTVQALIWTLVADEPDDRPTEPDTPPARALQDGDTLRVPDGYHVDAMLLVLHGSEDEVIVRLPETEGVSRFETVWDSSLESPSPANAGPTLTGRSEVRLDGPTVRLHVAVV</sequence>
<dbReference type="AlphaFoldDB" id="A0A7J5BYW7"/>
<dbReference type="CDD" id="cd11326">
    <property type="entry name" value="AmyAc_Glg_debranch"/>
    <property type="match status" value="1"/>
</dbReference>
<organism evidence="4 5">
    <name type="scientific">Pseudoclavibacter chungangensis</name>
    <dbReference type="NCBI Taxonomy" id="587635"/>
    <lineage>
        <taxon>Bacteria</taxon>
        <taxon>Bacillati</taxon>
        <taxon>Actinomycetota</taxon>
        <taxon>Actinomycetes</taxon>
        <taxon>Micrococcales</taxon>
        <taxon>Microbacteriaceae</taxon>
        <taxon>Pseudoclavibacter</taxon>
    </lineage>
</organism>
<keyword evidence="5" id="KW-1185">Reference proteome</keyword>
<gene>
    <name evidence="4" type="ORF">F8O01_04605</name>
</gene>
<reference evidence="4 5" key="1">
    <citation type="submission" date="2019-09" db="EMBL/GenBank/DDBJ databases">
        <title>Phylogeny of genus Pseudoclavibacter and closely related genus.</title>
        <authorList>
            <person name="Li Y."/>
        </authorList>
    </citation>
    <scope>NUCLEOTIDE SEQUENCE [LARGE SCALE GENOMIC DNA]</scope>
    <source>
        <strain evidence="4 5">DSM 23821</strain>
    </source>
</reference>
<dbReference type="SUPFAM" id="SSF81296">
    <property type="entry name" value="E set domains"/>
    <property type="match status" value="1"/>
</dbReference>
<dbReference type="Proteomes" id="UP000467240">
    <property type="component" value="Unassembled WGS sequence"/>
</dbReference>
<comment type="similarity">
    <text evidence="1">Belongs to the glycosyl hydrolase 13 family.</text>
</comment>
<dbReference type="OrthoDB" id="3236218at2"/>